<dbReference type="PANTHER" id="PTHR45615:SF80">
    <property type="entry name" value="GRIP DOMAIN-CONTAINING PROTEIN"/>
    <property type="match status" value="1"/>
</dbReference>
<dbReference type="InParanoid" id="A0A7R8UYW4"/>
<feature type="coiled-coil region" evidence="1">
    <location>
        <begin position="273"/>
        <end position="325"/>
    </location>
</feature>
<feature type="compositionally biased region" description="Polar residues" evidence="2">
    <location>
        <begin position="17"/>
        <end position="27"/>
    </location>
</feature>
<feature type="compositionally biased region" description="Basic and acidic residues" evidence="2">
    <location>
        <begin position="650"/>
        <end position="670"/>
    </location>
</feature>
<gene>
    <name evidence="3" type="ORF">HERILL_LOCUS12218</name>
</gene>
<feature type="coiled-coil region" evidence="1">
    <location>
        <begin position="2658"/>
        <end position="2685"/>
    </location>
</feature>
<evidence type="ECO:0000313" key="3">
    <source>
        <dbReference type="EMBL" id="CAD7089685.1"/>
    </source>
</evidence>
<feature type="compositionally biased region" description="Polar residues" evidence="2">
    <location>
        <begin position="2713"/>
        <end position="2725"/>
    </location>
</feature>
<feature type="coiled-coil region" evidence="1">
    <location>
        <begin position="922"/>
        <end position="1163"/>
    </location>
</feature>
<reference evidence="3 4" key="1">
    <citation type="submission" date="2020-11" db="EMBL/GenBank/DDBJ databases">
        <authorList>
            <person name="Wallbank WR R."/>
            <person name="Pardo Diaz C."/>
            <person name="Kozak K."/>
            <person name="Martin S."/>
            <person name="Jiggins C."/>
            <person name="Moest M."/>
            <person name="Warren A I."/>
            <person name="Generalovic N T."/>
            <person name="Byers J.R.P. K."/>
            <person name="Montejo-Kovacevich G."/>
            <person name="Yen C E."/>
        </authorList>
    </citation>
    <scope>NUCLEOTIDE SEQUENCE [LARGE SCALE GENOMIC DNA]</scope>
</reference>
<feature type="coiled-coil region" evidence="1">
    <location>
        <begin position="2055"/>
        <end position="2205"/>
    </location>
</feature>
<sequence>MSTGDPGAVSGPGGQEPISNLQETMNRQQEKISALKELVRKSEAAHGKSTTSAQEKVKNIAKRLSHIKSKARSRQNLDSSLSELKDEPIFEETPVSSPAPQKARSETPGSEKIQLLRRQVEESKIKMAERENSKREIEERVTQLKAKFDSTQQSLERSSELGRSMGDLSILSPGSVKEKFKSATDLSFTPLNLDKEKIKFLENRIKLLEKQIEKQGNTSTVSEPEAVTTLKNRILDLEENLREKECIIEARTQAVSLMSESLSAKTATTVDTLEETRLEMQKMQQTFVESENTLREQIRSLQDEIAEKDLKIRNLEEVNDILETARFELTVKNADLESKLEGVQEYTKLDELNKLNETLQHKITTLEEQLTEKTVECNVLNANFSVLQEKLKSTAPKSLFSNSGDEEAGLEIKKLKDQLDEANKSMIKIKLKSKQLQKQVDKFKKMSDANSEVIRLSDENQELQMKIAELEEEKGSLQLKLLSGGSEIEKMDESELAKKIQVLETTCQNQTSAIQLLEEQKLELQTTNQELESLRDQIQQTERQKDAEVASQIESIELEEREDKYILQTNKLTADCEQLRSENQKLQEEIHRLEDEKQELQKKVDHYIAENIELLDKVEKLSKSSSSAESIEIVERLTHQEKLEMEEFNKKVSAHEESEAEAHSKEKADDQPDTVMGQELSDSLVKLREESSELMHRIELFTKERREVLGKMEILTSENQELLKQIDELKAEKATVEDLLTKTKLEIVVLEDKLDTTTSEKIELQKEFAESTELKAKLEDELNALSQAKHAASNKAFYRETIDQCSESLSQMTAELENYRKSNDKSTRLNASKKLAKEAKNACQQFSDLLEKLRTSENIGKEADESAVDAELKRKLVESEATIESLQGELKASIESLAVKDAQVVEINKKLNSALGDLTEGRLQHQTELSALENIRKELEAKLGAADNEINILKTLVAEQKQQLIEAFTEHEIELNAKLAEIEKYEKQVSGLQSELNLLQNENAKSNETFNAELKEEIKKLENALSANQKLIADQSADLQNKQDTIETLNAQIMELYRTMEENSAKVAEKDDEITYLQELLEANKTENEALAKENEENKSVIEKLLLELHANRSSGEKTEMLADLERQNDLLDAKVKTLEKTNLELEAKNKEQVEKLKKFAANLKKKSIHCTELETKLKEVNSSPQTASSSIAEQEDLVKNLRNEVHQYQAQINALRAATIPKQEADSLKNEITSLKKERDSALEQCRALASECESLKTEVTQYKSKVEYFERSINEVHGLVDVLHKDTNMKEDEIQRLRKELELSQNESRLSQEKLHTISEELKSKTLKFEKSKSVIKEKNREIHRLTGELEDLQKKSTVPVAEVTKEDNTELSQLREEYQKLAQTYDNERETFQQTITRLETLYDGIQAKFQENTGYIESLETENNNYKEKIIKLENCIAAFEERRQSLERKTDMLDAQLQEKTDEYERNEDALIYRLNMLLDHDDVIGKRLIEAQEAKEELAEKMEHLCGENAELQLQLSKAEKDLDTYKHEHVDRLTAENESLQEQLENVRSEISRQQNIYEGRLAQKHAEIDELENDLSVQLSNINQEKRKLQESLEKAQDEINELKDENVRLKESANSLEQIRSDLEREMTWVRMQNDNMTQDQYELQEMRMQVMQDKTEIENLKHQLESVVQSHEIEMNGLREQIKELDSVRMQVGQNQTDDQVFIENENKRLKEQLTEKEAAIENYQKENLKLQMASMVAGLSAPPDTFPAAAQSGDLTVLETANSEAMFKEKVKSLEEEVNKLQSLLAEKDQIYNASVQDVQVLQEQLAKSQQELSELRTELQKPSFTHSTAPAAPPPNNFFATTSDSNSIFDELITAHHVGELGQGAGQPDQKKIEDLERNVSDLEKYANELENKLKNLTAIHENTLIQLQDQVRRYDEAVKSYEERIKEYEDKQKELEVQKNIESMIVTENLATEPVPSLNLFFNNAPQQPASEFDRLVQGSGNATAESNPVPVVEEVIVPKKAYLLYPEATEATAIDTEEGWGWGSEEAALEERHQNEMMQSKSNENAQISEYKNRIDELELERSRSDERVIELQVKCGKLMKKLKEYKLRLDQAESEKAFRKSTSIDSSDLDLAIQDELKSQVKSLEEKASEMKKLQEKESAEKQNLLKRIDVLTSANERMTEMKERQDIEVEGLQVKIRQLSQQLKQLEEWGERDDSNRHQVETTTTATTQTVEHKELQVKLKTTLQELEDLKVDRDELQALLDDERENVRISENKIKELKEKLETAETTELVSTATQNEVEKLKLDLENQQVRLSEKEAELSNAAQMNQNFQFQLNDYQATIGQLSTESDSIKSQLGKLQNEYLEKVNENAQLSEDVRMWMEKCNTFAEEIEALKVNSEIRAESSQTSDTLEEKVQDLTSQVQYKEAEILHLKQKVQDLMQEDQTQLLVQEILTKNQEIVQLRMQVQQLESDKVELENNLSKQLTEEMAQRSTRSTDDSQEKIKVLEKELEDMKQEKQQMETELQVLNNHVMNSLANEDRMKEILLELDTKNLELTELKSTLETMKQQQITTEGTSTKTQPDADVEARIAEVNRVWEQTVEQKCSEIAESWRQYMDQRETEFKQLENNLNLQIEQLRAGIVVPKPKTPEEIELESETVDSETLQKMRSVMEQQELEIVTLKEQLAMRSAEYARLAARHDPYALSTSSNLSFEPRTQRKLSTSSSGMTAGSDQPGVVPKSELDLALYMLHQRDMRCEELTLELVSLLEERDTLQLKLSNSLRQIEEIKQKSSYLESGSESDQASSNANSPEKSTKPKPVGGAETDQQSDNLNSKISQLQSVGYAKDKRIREEREQRQRQMEKIQQDVANIPSEAVSELVGSNLSNTVQSPSNVLLDWLWGKNNSQQS</sequence>
<dbReference type="EMBL" id="LR899013">
    <property type="protein sequence ID" value="CAD7089685.1"/>
    <property type="molecule type" value="Genomic_DNA"/>
</dbReference>
<accession>A0A7R8UYW4</accession>
<organism evidence="3 4">
    <name type="scientific">Hermetia illucens</name>
    <name type="common">Black soldier fly</name>
    <dbReference type="NCBI Taxonomy" id="343691"/>
    <lineage>
        <taxon>Eukaryota</taxon>
        <taxon>Metazoa</taxon>
        <taxon>Ecdysozoa</taxon>
        <taxon>Arthropoda</taxon>
        <taxon>Hexapoda</taxon>
        <taxon>Insecta</taxon>
        <taxon>Pterygota</taxon>
        <taxon>Neoptera</taxon>
        <taxon>Endopterygota</taxon>
        <taxon>Diptera</taxon>
        <taxon>Brachycera</taxon>
        <taxon>Stratiomyomorpha</taxon>
        <taxon>Stratiomyidae</taxon>
        <taxon>Hermetiinae</taxon>
        <taxon>Hermetia</taxon>
    </lineage>
</organism>
<feature type="coiled-coil region" evidence="1">
    <location>
        <begin position="349"/>
        <end position="617"/>
    </location>
</feature>
<feature type="region of interest" description="Disordered" evidence="2">
    <location>
        <begin position="2699"/>
        <end position="2731"/>
    </location>
</feature>
<feature type="region of interest" description="Disordered" evidence="2">
    <location>
        <begin position="650"/>
        <end position="676"/>
    </location>
</feature>
<evidence type="ECO:0000256" key="1">
    <source>
        <dbReference type="SAM" id="Coils"/>
    </source>
</evidence>
<feature type="coiled-coil region" evidence="1">
    <location>
        <begin position="2396"/>
        <end position="2563"/>
    </location>
</feature>
<protein>
    <recommendedName>
        <fullName evidence="5">Protein lava lamp</fullName>
    </recommendedName>
</protein>
<dbReference type="PANTHER" id="PTHR45615">
    <property type="entry name" value="MYOSIN HEAVY CHAIN, NON-MUSCLE"/>
    <property type="match status" value="1"/>
</dbReference>
<dbReference type="Gene3D" id="1.20.5.340">
    <property type="match status" value="1"/>
</dbReference>
<dbReference type="FunCoup" id="A0A7R8UYW4">
    <property type="interactions" value="117"/>
</dbReference>
<feature type="compositionally biased region" description="Basic and acidic residues" evidence="2">
    <location>
        <begin position="2838"/>
        <end position="2858"/>
    </location>
</feature>
<feature type="coiled-coil region" evidence="1">
    <location>
        <begin position="2229"/>
        <end position="2322"/>
    </location>
</feature>
<evidence type="ECO:0000256" key="2">
    <source>
        <dbReference type="SAM" id="MobiDB-lite"/>
    </source>
</evidence>
<feature type="region of interest" description="Disordered" evidence="2">
    <location>
        <begin position="66"/>
        <end position="113"/>
    </location>
</feature>
<keyword evidence="1" id="KW-0175">Coiled coil</keyword>
<feature type="coiled-coil region" evidence="1">
    <location>
        <begin position="2603"/>
        <end position="2630"/>
    </location>
</feature>
<feature type="region of interest" description="Disordered" evidence="2">
    <location>
        <begin position="38"/>
        <end position="57"/>
    </location>
</feature>
<feature type="compositionally biased region" description="Polar residues" evidence="2">
    <location>
        <begin position="2785"/>
        <end position="2805"/>
    </location>
</feature>
<feature type="coiled-coil region" evidence="1">
    <location>
        <begin position="1885"/>
        <end position="1951"/>
    </location>
</feature>
<proteinExistence type="predicted"/>
<dbReference type="Proteomes" id="UP000594454">
    <property type="component" value="Chromosome 5"/>
</dbReference>
<evidence type="ECO:0008006" key="5">
    <source>
        <dbReference type="Google" id="ProtNLM"/>
    </source>
</evidence>
<feature type="coiled-coil region" evidence="1">
    <location>
        <begin position="1775"/>
        <end position="1830"/>
    </location>
</feature>
<feature type="coiled-coil region" evidence="1">
    <location>
        <begin position="684"/>
        <end position="889"/>
    </location>
</feature>
<feature type="coiled-coil region" evidence="1">
    <location>
        <begin position="191"/>
        <end position="247"/>
    </location>
</feature>
<dbReference type="Gene3D" id="1.10.287.1490">
    <property type="match status" value="1"/>
</dbReference>
<keyword evidence="4" id="KW-1185">Reference proteome</keyword>
<feature type="coiled-coil region" evidence="1">
    <location>
        <begin position="113"/>
        <end position="154"/>
    </location>
</feature>
<feature type="region of interest" description="Disordered" evidence="2">
    <location>
        <begin position="1"/>
        <end position="31"/>
    </location>
</feature>
<feature type="coiled-coil region" evidence="1">
    <location>
        <begin position="2750"/>
        <end position="2784"/>
    </location>
</feature>
<feature type="coiled-coil region" evidence="1">
    <location>
        <begin position="1494"/>
        <end position="1744"/>
    </location>
</feature>
<dbReference type="OMA" id="YQRDMRC"/>
<feature type="region of interest" description="Disordered" evidence="2">
    <location>
        <begin position="2785"/>
        <end position="2862"/>
    </location>
</feature>
<dbReference type="OrthoDB" id="2441647at2759"/>
<feature type="coiled-coil region" evidence="1">
    <location>
        <begin position="1192"/>
        <end position="1468"/>
    </location>
</feature>
<feature type="compositionally biased region" description="Polar residues" evidence="2">
    <location>
        <begin position="2818"/>
        <end position="2834"/>
    </location>
</feature>
<evidence type="ECO:0000313" key="4">
    <source>
        <dbReference type="Proteomes" id="UP000594454"/>
    </source>
</evidence>
<name>A0A7R8UYW4_HERIL</name>